<evidence type="ECO:0000313" key="2">
    <source>
        <dbReference type="Proteomes" id="UP001187192"/>
    </source>
</evidence>
<dbReference type="Proteomes" id="UP001187192">
    <property type="component" value="Unassembled WGS sequence"/>
</dbReference>
<dbReference type="EMBL" id="BTGU01000027">
    <property type="protein sequence ID" value="GMN48123.1"/>
    <property type="molecule type" value="Genomic_DNA"/>
</dbReference>
<name>A0AA88A4Q7_FICCA</name>
<evidence type="ECO:0000313" key="1">
    <source>
        <dbReference type="EMBL" id="GMN48123.1"/>
    </source>
</evidence>
<proteinExistence type="predicted"/>
<comment type="caution">
    <text evidence="1">The sequence shown here is derived from an EMBL/GenBank/DDBJ whole genome shotgun (WGS) entry which is preliminary data.</text>
</comment>
<sequence>MVTREESSGRIKSGQQDPVQANGYFHLYMTGDASCLQHGSDRTLHIVGRSRLMFGRFPLMRGHSSHYGLVGFTGMFAH</sequence>
<accession>A0AA88A4Q7</accession>
<dbReference type="AlphaFoldDB" id="A0AA88A4Q7"/>
<protein>
    <submittedName>
        <fullName evidence="1">Uncharacterized protein</fullName>
    </submittedName>
</protein>
<organism evidence="1 2">
    <name type="scientific">Ficus carica</name>
    <name type="common">Common fig</name>
    <dbReference type="NCBI Taxonomy" id="3494"/>
    <lineage>
        <taxon>Eukaryota</taxon>
        <taxon>Viridiplantae</taxon>
        <taxon>Streptophyta</taxon>
        <taxon>Embryophyta</taxon>
        <taxon>Tracheophyta</taxon>
        <taxon>Spermatophyta</taxon>
        <taxon>Magnoliopsida</taxon>
        <taxon>eudicotyledons</taxon>
        <taxon>Gunneridae</taxon>
        <taxon>Pentapetalae</taxon>
        <taxon>rosids</taxon>
        <taxon>fabids</taxon>
        <taxon>Rosales</taxon>
        <taxon>Moraceae</taxon>
        <taxon>Ficeae</taxon>
        <taxon>Ficus</taxon>
    </lineage>
</organism>
<reference evidence="1" key="1">
    <citation type="submission" date="2023-07" db="EMBL/GenBank/DDBJ databases">
        <title>draft genome sequence of fig (Ficus carica).</title>
        <authorList>
            <person name="Takahashi T."/>
            <person name="Nishimura K."/>
        </authorList>
    </citation>
    <scope>NUCLEOTIDE SEQUENCE</scope>
</reference>
<gene>
    <name evidence="1" type="ORF">TIFTF001_017300</name>
</gene>
<keyword evidence="2" id="KW-1185">Reference proteome</keyword>